<organism evidence="7 8">
    <name type="scientific">Prauserella marina</name>
    <dbReference type="NCBI Taxonomy" id="530584"/>
    <lineage>
        <taxon>Bacteria</taxon>
        <taxon>Bacillati</taxon>
        <taxon>Actinomycetota</taxon>
        <taxon>Actinomycetes</taxon>
        <taxon>Pseudonocardiales</taxon>
        <taxon>Pseudonocardiaceae</taxon>
        <taxon>Prauserella</taxon>
    </lineage>
</organism>
<feature type="compositionally biased region" description="Low complexity" evidence="5">
    <location>
        <begin position="9"/>
        <end position="22"/>
    </location>
</feature>
<sequence length="418" mass="43880">MSDVEPHETTTPAASSTSPKAKPVSRLVPFFGAIALMATSAIGPGFLTQTATFTQQLGAAFSFGILISILLDLAIQMNVWRVVGVSGLRAQELAQRVLPGLGIVLSVIVFVCGFIANMGNVAGAGLGLNVLFGLDPRWGAVITTVLALVIFVNRYFVSIMDRTTIPLGLIMLALTLFVAIVSSPPVDQAALQTVLPDQINILAITTIVGGTVGGYITYAGAHKLLASGISGPGRVREIARTSALGVIATGVMRWLLFLAVLGVVSTGAVLDVTDNPAGDAFQAAAGDIGFKIFGVVLWAAAMTSVIGASFTSVSFISTYSRHLREREGIAVGAFVVACCTVFLLAGQAPVTVLVFSGGFNGLVLPLGFSVTMWIAWRRRDLLRGYRYPRWLIVVGVLGLALSWVLAVLAFEPVFALLQ</sequence>
<feature type="transmembrane region" description="Helical" evidence="6">
    <location>
        <begin position="290"/>
        <end position="316"/>
    </location>
</feature>
<dbReference type="GO" id="GO:0015086">
    <property type="term" value="F:cadmium ion transmembrane transporter activity"/>
    <property type="evidence" value="ECO:0007669"/>
    <property type="project" value="TreeGrafter"/>
</dbReference>
<keyword evidence="3 6" id="KW-1133">Transmembrane helix</keyword>
<evidence type="ECO:0000313" key="8">
    <source>
        <dbReference type="Proteomes" id="UP000199494"/>
    </source>
</evidence>
<evidence type="ECO:0000256" key="6">
    <source>
        <dbReference type="SAM" id="Phobius"/>
    </source>
</evidence>
<dbReference type="RefSeq" id="WP_091797471.1">
    <property type="nucleotide sequence ID" value="NZ_CP016353.1"/>
</dbReference>
<dbReference type="GO" id="GO:0034755">
    <property type="term" value="P:iron ion transmembrane transport"/>
    <property type="evidence" value="ECO:0007669"/>
    <property type="project" value="TreeGrafter"/>
</dbReference>
<evidence type="ECO:0000313" key="7">
    <source>
        <dbReference type="EMBL" id="SDC24238.1"/>
    </source>
</evidence>
<dbReference type="PANTHER" id="PTHR11706">
    <property type="entry name" value="SOLUTE CARRIER PROTEIN FAMILY 11 MEMBER"/>
    <property type="match status" value="1"/>
</dbReference>
<gene>
    <name evidence="7" type="ORF">SAMN05421630_101949</name>
</gene>
<feature type="transmembrane region" description="Helical" evidence="6">
    <location>
        <begin position="328"/>
        <end position="346"/>
    </location>
</feature>
<feature type="transmembrane region" description="Helical" evidence="6">
    <location>
        <begin position="352"/>
        <end position="376"/>
    </location>
</feature>
<dbReference type="STRING" id="530584.SAMN05421630_101949"/>
<feature type="transmembrane region" description="Helical" evidence="6">
    <location>
        <begin position="164"/>
        <end position="181"/>
    </location>
</feature>
<evidence type="ECO:0000256" key="1">
    <source>
        <dbReference type="ARBA" id="ARBA00004141"/>
    </source>
</evidence>
<keyword evidence="2 6" id="KW-0812">Transmembrane</keyword>
<dbReference type="Pfam" id="PF01566">
    <property type="entry name" value="Nramp"/>
    <property type="match status" value="1"/>
</dbReference>
<dbReference type="GO" id="GO:0005384">
    <property type="term" value="F:manganese ion transmembrane transporter activity"/>
    <property type="evidence" value="ECO:0007669"/>
    <property type="project" value="TreeGrafter"/>
</dbReference>
<dbReference type="Proteomes" id="UP000199494">
    <property type="component" value="Unassembled WGS sequence"/>
</dbReference>
<feature type="transmembrane region" description="Helical" evidence="6">
    <location>
        <begin position="138"/>
        <end position="157"/>
    </location>
</feature>
<feature type="transmembrane region" description="Helical" evidence="6">
    <location>
        <begin position="53"/>
        <end position="75"/>
    </location>
</feature>
<evidence type="ECO:0000256" key="3">
    <source>
        <dbReference type="ARBA" id="ARBA00022989"/>
    </source>
</evidence>
<dbReference type="EMBL" id="FMZE01000001">
    <property type="protein sequence ID" value="SDC24238.1"/>
    <property type="molecule type" value="Genomic_DNA"/>
</dbReference>
<evidence type="ECO:0000256" key="2">
    <source>
        <dbReference type="ARBA" id="ARBA00022692"/>
    </source>
</evidence>
<feature type="transmembrane region" description="Helical" evidence="6">
    <location>
        <begin position="201"/>
        <end position="221"/>
    </location>
</feature>
<keyword evidence="4 6" id="KW-0472">Membrane</keyword>
<dbReference type="Gene3D" id="1.20.1740.10">
    <property type="entry name" value="Amino acid/polyamine transporter I"/>
    <property type="match status" value="1"/>
</dbReference>
<protein>
    <submittedName>
        <fullName evidence="7">Mn2+ and Fe2+ transporters of the NRAMP family</fullName>
    </submittedName>
</protein>
<feature type="transmembrane region" description="Helical" evidence="6">
    <location>
        <begin position="27"/>
        <end position="47"/>
    </location>
</feature>
<feature type="transmembrane region" description="Helical" evidence="6">
    <location>
        <begin position="242"/>
        <end position="270"/>
    </location>
</feature>
<accession>A0A222VPG6</accession>
<evidence type="ECO:0000256" key="4">
    <source>
        <dbReference type="ARBA" id="ARBA00023136"/>
    </source>
</evidence>
<dbReference type="OrthoDB" id="141480at2"/>
<dbReference type="KEGG" id="pmad:BAY61_12840"/>
<dbReference type="PANTHER" id="PTHR11706:SF2">
    <property type="entry name" value="TRANSPORTER PROTEIN"/>
    <property type="match status" value="1"/>
</dbReference>
<dbReference type="AlphaFoldDB" id="A0A222VPG6"/>
<feature type="transmembrane region" description="Helical" evidence="6">
    <location>
        <begin position="96"/>
        <end position="118"/>
    </location>
</feature>
<reference evidence="7 8" key="1">
    <citation type="submission" date="2016-10" db="EMBL/GenBank/DDBJ databases">
        <authorList>
            <person name="de Groot N.N."/>
        </authorList>
    </citation>
    <scope>NUCLEOTIDE SEQUENCE [LARGE SCALE GENOMIC DNA]</scope>
    <source>
        <strain evidence="7 8">CGMCC 4.5506</strain>
    </source>
</reference>
<feature type="transmembrane region" description="Helical" evidence="6">
    <location>
        <begin position="388"/>
        <end position="410"/>
    </location>
</feature>
<keyword evidence="8" id="KW-1185">Reference proteome</keyword>
<evidence type="ECO:0000256" key="5">
    <source>
        <dbReference type="SAM" id="MobiDB-lite"/>
    </source>
</evidence>
<dbReference type="GO" id="GO:0005886">
    <property type="term" value="C:plasma membrane"/>
    <property type="evidence" value="ECO:0007669"/>
    <property type="project" value="TreeGrafter"/>
</dbReference>
<comment type="subcellular location">
    <subcellularLocation>
        <location evidence="1">Membrane</location>
        <topology evidence="1">Multi-pass membrane protein</topology>
    </subcellularLocation>
</comment>
<dbReference type="InterPro" id="IPR001046">
    <property type="entry name" value="NRAMP_fam"/>
</dbReference>
<proteinExistence type="predicted"/>
<name>A0A222VPG6_9PSEU</name>
<feature type="region of interest" description="Disordered" evidence="5">
    <location>
        <begin position="1"/>
        <end position="22"/>
    </location>
</feature>